<protein>
    <recommendedName>
        <fullName evidence="7">Glutamate--tRNA ligase</fullName>
        <ecNumber evidence="7">6.1.1.17</ecNumber>
    </recommendedName>
    <alternativeName>
        <fullName evidence="7">Glutamyl-tRNA synthetase</fullName>
        <shortName evidence="7">GluRS</shortName>
    </alternativeName>
</protein>
<dbReference type="InterPro" id="IPR008925">
    <property type="entry name" value="aa_tRNA-synth_I_cd-bd_sf"/>
</dbReference>
<dbReference type="SUPFAM" id="SSF48163">
    <property type="entry name" value="An anticodon-binding domain of class I aminoacyl-tRNA synthetases"/>
    <property type="match status" value="1"/>
</dbReference>
<dbReference type="Gene3D" id="3.40.50.620">
    <property type="entry name" value="HUPs"/>
    <property type="match status" value="1"/>
</dbReference>
<evidence type="ECO:0000256" key="4">
    <source>
        <dbReference type="ARBA" id="ARBA00022840"/>
    </source>
</evidence>
<evidence type="ECO:0000256" key="2">
    <source>
        <dbReference type="ARBA" id="ARBA00022598"/>
    </source>
</evidence>
<dbReference type="Gene3D" id="1.10.10.350">
    <property type="match status" value="1"/>
</dbReference>
<dbReference type="Pfam" id="PF19269">
    <property type="entry name" value="Anticodon_2"/>
    <property type="match status" value="1"/>
</dbReference>
<comment type="caution">
    <text evidence="7">Lacks conserved residue(s) required for the propagation of feature annotation.</text>
</comment>
<accession>A0A068NLK3</accession>
<dbReference type="GO" id="GO:0000049">
    <property type="term" value="F:tRNA binding"/>
    <property type="evidence" value="ECO:0007669"/>
    <property type="project" value="InterPro"/>
</dbReference>
<dbReference type="PANTHER" id="PTHR43311">
    <property type="entry name" value="GLUTAMATE--TRNA LIGASE"/>
    <property type="match status" value="1"/>
</dbReference>
<dbReference type="SUPFAM" id="SSF52374">
    <property type="entry name" value="Nucleotidylyl transferase"/>
    <property type="match status" value="1"/>
</dbReference>
<dbReference type="GO" id="GO:0005829">
    <property type="term" value="C:cytosol"/>
    <property type="evidence" value="ECO:0007669"/>
    <property type="project" value="TreeGrafter"/>
</dbReference>
<comment type="subcellular location">
    <subcellularLocation>
        <location evidence="7">Cytoplasm</location>
    </subcellularLocation>
</comment>
<dbReference type="HOGENOM" id="CLU_015768_6_3_0"/>
<dbReference type="STRING" id="661478.OP10G_0257"/>
<comment type="function">
    <text evidence="7">Catalyzes the attachment of glutamate to tRNA(Glu) in a two-step reaction: glutamate is first activated by ATP to form Glu-AMP and then transferred to the acceptor end of tRNA(Glu).</text>
</comment>
<evidence type="ECO:0000256" key="3">
    <source>
        <dbReference type="ARBA" id="ARBA00022741"/>
    </source>
</evidence>
<dbReference type="NCBIfam" id="TIGR00464">
    <property type="entry name" value="gltX_bact"/>
    <property type="match status" value="1"/>
</dbReference>
<keyword evidence="11" id="KW-1185">Reference proteome</keyword>
<evidence type="ECO:0000259" key="8">
    <source>
        <dbReference type="Pfam" id="PF00749"/>
    </source>
</evidence>
<dbReference type="GO" id="GO:0008270">
    <property type="term" value="F:zinc ion binding"/>
    <property type="evidence" value="ECO:0007669"/>
    <property type="project" value="InterPro"/>
</dbReference>
<dbReference type="GO" id="GO:0006424">
    <property type="term" value="P:glutamyl-tRNA aminoacylation"/>
    <property type="evidence" value="ECO:0007669"/>
    <property type="project" value="UniProtKB-UniRule"/>
</dbReference>
<dbReference type="Pfam" id="PF00749">
    <property type="entry name" value="tRNA-synt_1c"/>
    <property type="match status" value="1"/>
</dbReference>
<name>A0A068NLK3_FIMGI</name>
<dbReference type="GO" id="GO:0005524">
    <property type="term" value="F:ATP binding"/>
    <property type="evidence" value="ECO:0007669"/>
    <property type="project" value="UniProtKB-UniRule"/>
</dbReference>
<evidence type="ECO:0000259" key="9">
    <source>
        <dbReference type="Pfam" id="PF19269"/>
    </source>
</evidence>
<comment type="catalytic activity">
    <reaction evidence="7">
        <text>tRNA(Glu) + L-glutamate + ATP = L-glutamyl-tRNA(Glu) + AMP + diphosphate</text>
        <dbReference type="Rhea" id="RHEA:23540"/>
        <dbReference type="Rhea" id="RHEA-COMP:9663"/>
        <dbReference type="Rhea" id="RHEA-COMP:9680"/>
        <dbReference type="ChEBI" id="CHEBI:29985"/>
        <dbReference type="ChEBI" id="CHEBI:30616"/>
        <dbReference type="ChEBI" id="CHEBI:33019"/>
        <dbReference type="ChEBI" id="CHEBI:78442"/>
        <dbReference type="ChEBI" id="CHEBI:78520"/>
        <dbReference type="ChEBI" id="CHEBI:456215"/>
        <dbReference type="EC" id="6.1.1.17"/>
    </reaction>
</comment>
<dbReference type="EC" id="6.1.1.17" evidence="7"/>
<dbReference type="EMBL" id="CP007139">
    <property type="protein sequence ID" value="AIE83625.1"/>
    <property type="molecule type" value="Genomic_DNA"/>
</dbReference>
<evidence type="ECO:0000313" key="10">
    <source>
        <dbReference type="EMBL" id="AIE83625.1"/>
    </source>
</evidence>
<comment type="similarity">
    <text evidence="1 7">Belongs to the class-I aminoacyl-tRNA synthetase family. Glutamate--tRNA ligase type 1 subfamily.</text>
</comment>
<evidence type="ECO:0000256" key="5">
    <source>
        <dbReference type="ARBA" id="ARBA00022917"/>
    </source>
</evidence>
<evidence type="ECO:0000256" key="6">
    <source>
        <dbReference type="ARBA" id="ARBA00023146"/>
    </source>
</evidence>
<feature type="short sequence motif" description="'KMSKS' region" evidence="7">
    <location>
        <begin position="231"/>
        <end position="235"/>
    </location>
</feature>
<dbReference type="PANTHER" id="PTHR43311:SF2">
    <property type="entry name" value="GLUTAMATE--TRNA LIGASE, MITOCHONDRIAL-RELATED"/>
    <property type="match status" value="1"/>
</dbReference>
<dbReference type="InterPro" id="IPR020751">
    <property type="entry name" value="aa-tRNA-synth_I_codon-bd_sub2"/>
</dbReference>
<dbReference type="InterPro" id="IPR045462">
    <property type="entry name" value="aa-tRNA-synth_I_cd-bd"/>
</dbReference>
<dbReference type="InterPro" id="IPR033910">
    <property type="entry name" value="GluRS_core"/>
</dbReference>
<evidence type="ECO:0000313" key="11">
    <source>
        <dbReference type="Proteomes" id="UP000027982"/>
    </source>
</evidence>
<organism evidence="10 11">
    <name type="scientific">Fimbriimonas ginsengisoli Gsoil 348</name>
    <dbReference type="NCBI Taxonomy" id="661478"/>
    <lineage>
        <taxon>Bacteria</taxon>
        <taxon>Bacillati</taxon>
        <taxon>Armatimonadota</taxon>
        <taxon>Fimbriimonadia</taxon>
        <taxon>Fimbriimonadales</taxon>
        <taxon>Fimbriimonadaceae</taxon>
        <taxon>Fimbriimonas</taxon>
    </lineage>
</organism>
<keyword evidence="7" id="KW-0963">Cytoplasm</keyword>
<evidence type="ECO:0000256" key="7">
    <source>
        <dbReference type="HAMAP-Rule" id="MF_00022"/>
    </source>
</evidence>
<dbReference type="PRINTS" id="PR00987">
    <property type="entry name" value="TRNASYNTHGLU"/>
</dbReference>
<dbReference type="eggNOG" id="COG0008">
    <property type="taxonomic scope" value="Bacteria"/>
</dbReference>
<dbReference type="CDD" id="cd00808">
    <property type="entry name" value="GluRS_core"/>
    <property type="match status" value="1"/>
</dbReference>
<dbReference type="AlphaFoldDB" id="A0A068NLK3"/>
<dbReference type="GO" id="GO:0004818">
    <property type="term" value="F:glutamate-tRNA ligase activity"/>
    <property type="evidence" value="ECO:0007669"/>
    <property type="project" value="UniProtKB-UniRule"/>
</dbReference>
<dbReference type="InterPro" id="IPR020058">
    <property type="entry name" value="Glu/Gln-tRNA-synth_Ib_cat-dom"/>
</dbReference>
<dbReference type="InterPro" id="IPR049940">
    <property type="entry name" value="GluQ/Sye"/>
</dbReference>
<keyword evidence="5 7" id="KW-0648">Protein biosynthesis</keyword>
<feature type="binding site" evidence="7">
    <location>
        <position position="234"/>
    </location>
    <ligand>
        <name>ATP</name>
        <dbReference type="ChEBI" id="CHEBI:30616"/>
    </ligand>
</feature>
<dbReference type="InterPro" id="IPR014729">
    <property type="entry name" value="Rossmann-like_a/b/a_fold"/>
</dbReference>
<keyword evidence="3 7" id="KW-0547">Nucleotide-binding</keyword>
<dbReference type="InterPro" id="IPR000924">
    <property type="entry name" value="Glu/Gln-tRNA-synth"/>
</dbReference>
<feature type="domain" description="Aminoacyl-tRNA synthetase class I anticodon-binding" evidence="9">
    <location>
        <begin position="362"/>
        <end position="491"/>
    </location>
</feature>
<comment type="subunit">
    <text evidence="7">Monomer.</text>
</comment>
<sequence length="495" mass="56745">MLFDHLFAKHLGGQHILRIEDTDRTRYNEESEREFVETLHWVGIDFDEGPHVGGPHAPYRQSERKEAGIYAEQIQILLANGHAYKAFETPEELDEMREYQKINKLSTGYYGGKWRDATPEQVSEAEASGKPYVIRQRMPRDVKIVTQDAIRGRVEVDSNLLTDPVLIKADGMPTYHFAAMVDDHLMKITHVLRGDEWLPSFPMHWTLYEQFGWEKPVFVHCPVIVGTDGKKLSKRHGATRVLDYGAQGYTKDALKNFIALIGWSPGDEREVMTEAELIEAFSLDGMQPSPGQFDIEKLRWLNGHRIRKMDPNDLLDALLSFARDPYTESYWATFVDENPVPNKPPIDGKEILRKLKLISDTATNDRPYVLAALKEEQQRVQTLADFGEAMEFFLVEEPEMDEKAIAKWFKEPHVPELFDWILAKLDESRVETAEHYETIVKAFQSHKGLEKLGPVVHPTRVALTGKTAGPGLFELMAVLGHDRIERRIRRAQGML</sequence>
<dbReference type="HAMAP" id="MF_00022">
    <property type="entry name" value="Glu_tRNA_synth_type1"/>
    <property type="match status" value="1"/>
</dbReference>
<reference evidence="10 11" key="1">
    <citation type="journal article" date="2014" name="PLoS ONE">
        <title>The first complete genome sequence of the class fimbriimonadia in the phylum armatimonadetes.</title>
        <authorList>
            <person name="Hu Z.Y."/>
            <person name="Wang Y.Z."/>
            <person name="Im W.T."/>
            <person name="Wang S.Y."/>
            <person name="Zhao G.P."/>
            <person name="Zheng H.J."/>
            <person name="Quan Z.X."/>
        </authorList>
    </citation>
    <scope>NUCLEOTIDE SEQUENCE [LARGE SCALE GENOMIC DNA]</scope>
    <source>
        <strain evidence="10">Gsoil 348</strain>
    </source>
</reference>
<dbReference type="KEGG" id="fgi:OP10G_0257"/>
<evidence type="ECO:0000256" key="1">
    <source>
        <dbReference type="ARBA" id="ARBA00007894"/>
    </source>
</evidence>
<feature type="domain" description="Glutamyl/glutaminyl-tRNA synthetase class Ib catalytic" evidence="8">
    <location>
        <begin position="1"/>
        <end position="300"/>
    </location>
</feature>
<keyword evidence="6 7" id="KW-0030">Aminoacyl-tRNA synthetase</keyword>
<gene>
    <name evidence="7" type="primary">gltX</name>
    <name evidence="10" type="ORF">OP10G_0257</name>
</gene>
<keyword evidence="4 7" id="KW-0067">ATP-binding</keyword>
<dbReference type="InterPro" id="IPR004527">
    <property type="entry name" value="Glu-tRNA-ligase_bac/mito"/>
</dbReference>
<proteinExistence type="inferred from homology"/>
<keyword evidence="2 7" id="KW-0436">Ligase</keyword>
<dbReference type="Proteomes" id="UP000027982">
    <property type="component" value="Chromosome"/>
</dbReference>